<sequence>MKRRGPVADILAEEGEALDMDQMIEQTEQVGAGRDARLAYLRFRRTANLAGDGIPEVVEEAQQYVTLAAAGCRWRPVGSSRRWHVTTLDNSP</sequence>
<reference evidence="1 2" key="1">
    <citation type="submission" date="2019-11" db="EMBL/GenBank/DDBJ databases">
        <authorList>
            <person name="Holert J."/>
        </authorList>
    </citation>
    <scope>NUCLEOTIDE SEQUENCE [LARGE SCALE GENOMIC DNA]</scope>
    <source>
        <strain evidence="1">BC8_1</strain>
    </source>
</reference>
<evidence type="ECO:0000313" key="1">
    <source>
        <dbReference type="EMBL" id="CAA0119902.1"/>
    </source>
</evidence>
<accession>A0A5S9QLS1</accession>
<dbReference type="AlphaFoldDB" id="A0A5S9QLS1"/>
<dbReference type="Proteomes" id="UP000430146">
    <property type="component" value="Unassembled WGS sequence"/>
</dbReference>
<name>A0A5S9QLS1_MYCVN</name>
<protein>
    <submittedName>
        <fullName evidence="1">Uncharacterized protein</fullName>
    </submittedName>
</protein>
<evidence type="ECO:0000313" key="2">
    <source>
        <dbReference type="Proteomes" id="UP000430146"/>
    </source>
</evidence>
<keyword evidence="2" id="KW-1185">Reference proteome</keyword>
<dbReference type="EMBL" id="CACSIP010000017">
    <property type="protein sequence ID" value="CAA0119902.1"/>
    <property type="molecule type" value="Genomic_DNA"/>
</dbReference>
<organism evidence="1 2">
    <name type="scientific">Mycolicibacterium vanbaalenii</name>
    <name type="common">Mycobacterium vanbaalenii</name>
    <dbReference type="NCBI Taxonomy" id="110539"/>
    <lineage>
        <taxon>Bacteria</taxon>
        <taxon>Bacillati</taxon>
        <taxon>Actinomycetota</taxon>
        <taxon>Actinomycetes</taxon>
        <taxon>Mycobacteriales</taxon>
        <taxon>Mycobacteriaceae</taxon>
        <taxon>Mycolicibacterium</taxon>
    </lineage>
</organism>
<gene>
    <name evidence="1" type="ORF">AELLOGFF_04198</name>
</gene>
<proteinExistence type="predicted"/>